<dbReference type="Proteomes" id="UP000192761">
    <property type="component" value="Unassembled WGS sequence"/>
</dbReference>
<dbReference type="RefSeq" id="WP_084092443.1">
    <property type="nucleotide sequence ID" value="NZ_FWXD01000027.1"/>
</dbReference>
<reference evidence="2 3" key="1">
    <citation type="submission" date="2017-04" db="EMBL/GenBank/DDBJ databases">
        <authorList>
            <person name="Afonso C.L."/>
            <person name="Miller P.J."/>
            <person name="Scott M.A."/>
            <person name="Spackman E."/>
            <person name="Goraichik I."/>
            <person name="Dimitrov K.M."/>
            <person name="Suarez D.L."/>
            <person name="Swayne D.E."/>
        </authorList>
    </citation>
    <scope>NUCLEOTIDE SEQUENCE [LARGE SCALE GENOMIC DNA]</scope>
    <source>
        <strain evidence="2 3">DSM 23236</strain>
    </source>
</reference>
<feature type="transmembrane region" description="Helical" evidence="1">
    <location>
        <begin position="7"/>
        <end position="31"/>
    </location>
</feature>
<keyword evidence="1" id="KW-1133">Transmembrane helix</keyword>
<keyword evidence="1" id="KW-0472">Membrane</keyword>
<organism evidence="2 3">
    <name type="scientific">Andreprevotia lacus DSM 23236</name>
    <dbReference type="NCBI Taxonomy" id="1121001"/>
    <lineage>
        <taxon>Bacteria</taxon>
        <taxon>Pseudomonadati</taxon>
        <taxon>Pseudomonadota</taxon>
        <taxon>Betaproteobacteria</taxon>
        <taxon>Neisseriales</taxon>
        <taxon>Chitinibacteraceae</taxon>
        <taxon>Andreprevotia</taxon>
    </lineage>
</organism>
<evidence type="ECO:0000313" key="3">
    <source>
        <dbReference type="Proteomes" id="UP000192761"/>
    </source>
</evidence>
<keyword evidence="3" id="KW-1185">Reference proteome</keyword>
<proteinExistence type="predicted"/>
<gene>
    <name evidence="2" type="ORF">SAMN02745857_03495</name>
</gene>
<evidence type="ECO:0000256" key="1">
    <source>
        <dbReference type="SAM" id="Phobius"/>
    </source>
</evidence>
<dbReference type="OrthoDB" id="9429446at2"/>
<accession>A0A1W1XYE7</accession>
<evidence type="ECO:0000313" key="2">
    <source>
        <dbReference type="EMBL" id="SMC28943.1"/>
    </source>
</evidence>
<protein>
    <recommendedName>
        <fullName evidence="4">General secretion pathway protein I</fullName>
    </recommendedName>
</protein>
<dbReference type="AlphaFoldDB" id="A0A1W1XYE7"/>
<dbReference type="EMBL" id="FWXD01000027">
    <property type="protein sequence ID" value="SMC28943.1"/>
    <property type="molecule type" value="Genomic_DNA"/>
</dbReference>
<name>A0A1W1XYE7_9NEIS</name>
<keyword evidence="1" id="KW-0812">Transmembrane</keyword>
<dbReference type="STRING" id="1121001.SAMN02745857_03495"/>
<evidence type="ECO:0008006" key="4">
    <source>
        <dbReference type="Google" id="ProtNLM"/>
    </source>
</evidence>
<sequence length="141" mass="16004">MRVHRNGFVMLEVLVALVLVTSVGVAIVLWAESGLHSVMRLRSEYARMAAMRMTQDFMRSLPDGTADKGDLTLGELKISWQRKMLSTAPQTGYPSGYGGYDARLYQYTYQVRDPEQADQQWFEDSAIVLRGFKARSFKAPF</sequence>